<evidence type="ECO:0000256" key="1">
    <source>
        <dbReference type="SAM" id="MobiDB-lite"/>
    </source>
</evidence>
<gene>
    <name evidence="2" type="ORF">BJ554DRAFT_2434</name>
</gene>
<dbReference type="Proteomes" id="UP000673691">
    <property type="component" value="Unassembled WGS sequence"/>
</dbReference>
<evidence type="ECO:0000313" key="3">
    <source>
        <dbReference type="Proteomes" id="UP000673691"/>
    </source>
</evidence>
<reference evidence="2 3" key="1">
    <citation type="journal article" name="Sci. Rep.">
        <title>Genome-scale phylogenetic analyses confirm Olpidium as the closest living zoosporic fungus to the non-flagellated, terrestrial fungi.</title>
        <authorList>
            <person name="Chang Y."/>
            <person name="Rochon D."/>
            <person name="Sekimoto S."/>
            <person name="Wang Y."/>
            <person name="Chovatia M."/>
            <person name="Sandor L."/>
            <person name="Salamov A."/>
            <person name="Grigoriev I.V."/>
            <person name="Stajich J.E."/>
            <person name="Spatafora J.W."/>
        </authorList>
    </citation>
    <scope>NUCLEOTIDE SEQUENCE [LARGE SCALE GENOMIC DNA]</scope>
    <source>
        <strain evidence="2">S191</strain>
    </source>
</reference>
<feature type="compositionally biased region" description="Basic and acidic residues" evidence="1">
    <location>
        <begin position="1"/>
        <end position="11"/>
    </location>
</feature>
<keyword evidence="3" id="KW-1185">Reference proteome</keyword>
<proteinExistence type="predicted"/>
<feature type="non-terminal residue" evidence="2">
    <location>
        <position position="69"/>
    </location>
</feature>
<feature type="region of interest" description="Disordered" evidence="1">
    <location>
        <begin position="48"/>
        <end position="69"/>
    </location>
</feature>
<protein>
    <submittedName>
        <fullName evidence="2">Uncharacterized protein</fullName>
    </submittedName>
</protein>
<comment type="caution">
    <text evidence="2">The sequence shown here is derived from an EMBL/GenBank/DDBJ whole genome shotgun (WGS) entry which is preliminary data.</text>
</comment>
<name>A0A8H8DGA6_9FUNG</name>
<organism evidence="2 3">
    <name type="scientific">Olpidium bornovanus</name>
    <dbReference type="NCBI Taxonomy" id="278681"/>
    <lineage>
        <taxon>Eukaryota</taxon>
        <taxon>Fungi</taxon>
        <taxon>Fungi incertae sedis</taxon>
        <taxon>Olpidiomycota</taxon>
        <taxon>Olpidiomycotina</taxon>
        <taxon>Olpidiomycetes</taxon>
        <taxon>Olpidiales</taxon>
        <taxon>Olpidiaceae</taxon>
        <taxon>Olpidium</taxon>
    </lineage>
</organism>
<dbReference type="AlphaFoldDB" id="A0A8H8DGA6"/>
<accession>A0A8H8DGA6</accession>
<evidence type="ECO:0000313" key="2">
    <source>
        <dbReference type="EMBL" id="KAG5457524.1"/>
    </source>
</evidence>
<dbReference type="EMBL" id="JAEFCI010009927">
    <property type="protein sequence ID" value="KAG5457524.1"/>
    <property type="molecule type" value="Genomic_DNA"/>
</dbReference>
<feature type="region of interest" description="Disordered" evidence="1">
    <location>
        <begin position="1"/>
        <end position="32"/>
    </location>
</feature>
<sequence length="69" mass="7690">MERRGTMEERPQLSISEVLGEGGRRHPHSMPGALQTAEAEENTAYTYYATTERGRTPTRDAMMPGAHGR</sequence>